<gene>
    <name evidence="4" type="ORF">H8R91_06930</name>
</gene>
<keyword evidence="3" id="KW-0812">Transmembrane</keyword>
<dbReference type="Pfam" id="PF02632">
    <property type="entry name" value="BioY"/>
    <property type="match status" value="1"/>
</dbReference>
<name>A0ABR7HLA8_9FIRM</name>
<keyword evidence="2" id="KW-0813">Transport</keyword>
<proteinExistence type="inferred from homology"/>
<keyword evidence="2 3" id="KW-0472">Membrane</keyword>
<evidence type="ECO:0000313" key="5">
    <source>
        <dbReference type="Proteomes" id="UP000636755"/>
    </source>
</evidence>
<comment type="caution">
    <text evidence="4">The sequence shown here is derived from an EMBL/GenBank/DDBJ whole genome shotgun (WGS) entry which is preliminary data.</text>
</comment>
<sequence>MLEVKSKATSKSKAALLDLVFVALFAAVMTVCAQIQIPFGEVPFTLQTLGVFIAASLLGWKRGTLSVIVYVLLGLAGVPVFAGFSGGIGVLFGPTGGYIIGFIFTALIVGLMTEKLGKKLWVEIVSMILGLAVCYAFGTVWFMFQMKMGLVESLLLCVVPYLIADALKIAFSAVLVNRLDKVIKL</sequence>
<organism evidence="4 5">
    <name type="scientific">Ruminococcus intestinalis</name>
    <dbReference type="NCBI Taxonomy" id="2763066"/>
    <lineage>
        <taxon>Bacteria</taxon>
        <taxon>Bacillati</taxon>
        <taxon>Bacillota</taxon>
        <taxon>Clostridia</taxon>
        <taxon>Eubacteriales</taxon>
        <taxon>Oscillospiraceae</taxon>
        <taxon>Ruminococcus</taxon>
    </lineage>
</organism>
<feature type="transmembrane region" description="Helical" evidence="3">
    <location>
        <begin position="96"/>
        <end position="113"/>
    </location>
</feature>
<comment type="subcellular location">
    <subcellularLocation>
        <location evidence="2">Cell membrane</location>
        <topology evidence="2">Multi-pass membrane protein</topology>
    </subcellularLocation>
</comment>
<dbReference type="PANTHER" id="PTHR34295:SF1">
    <property type="entry name" value="BIOTIN TRANSPORTER BIOY"/>
    <property type="match status" value="1"/>
</dbReference>
<evidence type="ECO:0000256" key="2">
    <source>
        <dbReference type="PIRNR" id="PIRNR016661"/>
    </source>
</evidence>
<keyword evidence="2" id="KW-1003">Cell membrane</keyword>
<accession>A0ABR7HLA8</accession>
<evidence type="ECO:0000256" key="3">
    <source>
        <dbReference type="SAM" id="Phobius"/>
    </source>
</evidence>
<feature type="transmembrane region" description="Helical" evidence="3">
    <location>
        <begin position="120"/>
        <end position="144"/>
    </location>
</feature>
<feature type="transmembrane region" description="Helical" evidence="3">
    <location>
        <begin position="67"/>
        <end position="90"/>
    </location>
</feature>
<dbReference type="EMBL" id="JACOPS010000003">
    <property type="protein sequence ID" value="MBC5728251.1"/>
    <property type="molecule type" value="Genomic_DNA"/>
</dbReference>
<dbReference type="InterPro" id="IPR003784">
    <property type="entry name" value="BioY"/>
</dbReference>
<dbReference type="PIRSF" id="PIRSF016661">
    <property type="entry name" value="BioY"/>
    <property type="match status" value="1"/>
</dbReference>
<keyword evidence="3" id="KW-1133">Transmembrane helix</keyword>
<evidence type="ECO:0000256" key="1">
    <source>
        <dbReference type="ARBA" id="ARBA00010692"/>
    </source>
</evidence>
<keyword evidence="5" id="KW-1185">Reference proteome</keyword>
<protein>
    <recommendedName>
        <fullName evidence="2">Biotin transporter</fullName>
    </recommendedName>
</protein>
<dbReference type="Gene3D" id="1.10.1760.20">
    <property type="match status" value="1"/>
</dbReference>
<dbReference type="Proteomes" id="UP000636755">
    <property type="component" value="Unassembled WGS sequence"/>
</dbReference>
<evidence type="ECO:0000313" key="4">
    <source>
        <dbReference type="EMBL" id="MBC5728251.1"/>
    </source>
</evidence>
<feature type="transmembrane region" description="Helical" evidence="3">
    <location>
        <begin position="150"/>
        <end position="176"/>
    </location>
</feature>
<dbReference type="RefSeq" id="WP_186935413.1">
    <property type="nucleotide sequence ID" value="NZ_JACOPS010000003.1"/>
</dbReference>
<comment type="similarity">
    <text evidence="1 2">Belongs to the BioY family.</text>
</comment>
<dbReference type="PANTHER" id="PTHR34295">
    <property type="entry name" value="BIOTIN TRANSPORTER BIOY"/>
    <property type="match status" value="1"/>
</dbReference>
<reference evidence="4 5" key="1">
    <citation type="submission" date="2020-08" db="EMBL/GenBank/DDBJ databases">
        <title>Genome public.</title>
        <authorList>
            <person name="Liu C."/>
            <person name="Sun Q."/>
        </authorList>
    </citation>
    <scope>NUCLEOTIDE SEQUENCE [LARGE SCALE GENOMIC DNA]</scope>
    <source>
        <strain evidence="4 5">NSJ-71</strain>
    </source>
</reference>
<feature type="transmembrane region" description="Helical" evidence="3">
    <location>
        <begin position="43"/>
        <end position="60"/>
    </location>
</feature>